<keyword evidence="2" id="KW-1185">Reference proteome</keyword>
<gene>
    <name evidence="1" type="ORF">NPIL_548611</name>
</gene>
<evidence type="ECO:0000313" key="2">
    <source>
        <dbReference type="Proteomes" id="UP000887013"/>
    </source>
</evidence>
<dbReference type="AlphaFoldDB" id="A0A8X6QPM0"/>
<name>A0A8X6QPM0_NEPPI</name>
<accession>A0A8X6QPM0</accession>
<sequence length="112" mass="12517">MTVRLILLNFGFHSKVATYKPNITITNASLTGAQTVITLEPCALHESGNSHVELRCVWLHGELLLANYIVAQDKFGSRSIIFRVFWCFFNGFSDPLVPSQGTLKTEFPKIST</sequence>
<protein>
    <submittedName>
        <fullName evidence="1">Uncharacterized protein</fullName>
    </submittedName>
</protein>
<dbReference type="Proteomes" id="UP000887013">
    <property type="component" value="Unassembled WGS sequence"/>
</dbReference>
<organism evidence="1 2">
    <name type="scientific">Nephila pilipes</name>
    <name type="common">Giant wood spider</name>
    <name type="synonym">Nephila maculata</name>
    <dbReference type="NCBI Taxonomy" id="299642"/>
    <lineage>
        <taxon>Eukaryota</taxon>
        <taxon>Metazoa</taxon>
        <taxon>Ecdysozoa</taxon>
        <taxon>Arthropoda</taxon>
        <taxon>Chelicerata</taxon>
        <taxon>Arachnida</taxon>
        <taxon>Araneae</taxon>
        <taxon>Araneomorphae</taxon>
        <taxon>Entelegynae</taxon>
        <taxon>Araneoidea</taxon>
        <taxon>Nephilidae</taxon>
        <taxon>Nephila</taxon>
    </lineage>
</organism>
<dbReference type="EMBL" id="BMAW01034617">
    <property type="protein sequence ID" value="GFU35981.1"/>
    <property type="molecule type" value="Genomic_DNA"/>
</dbReference>
<evidence type="ECO:0000313" key="1">
    <source>
        <dbReference type="EMBL" id="GFU35981.1"/>
    </source>
</evidence>
<comment type="caution">
    <text evidence="1">The sequence shown here is derived from an EMBL/GenBank/DDBJ whole genome shotgun (WGS) entry which is preliminary data.</text>
</comment>
<reference evidence="1" key="1">
    <citation type="submission" date="2020-08" db="EMBL/GenBank/DDBJ databases">
        <title>Multicomponent nature underlies the extraordinary mechanical properties of spider dragline silk.</title>
        <authorList>
            <person name="Kono N."/>
            <person name="Nakamura H."/>
            <person name="Mori M."/>
            <person name="Yoshida Y."/>
            <person name="Ohtoshi R."/>
            <person name="Malay A.D."/>
            <person name="Moran D.A.P."/>
            <person name="Tomita M."/>
            <person name="Numata K."/>
            <person name="Arakawa K."/>
        </authorList>
    </citation>
    <scope>NUCLEOTIDE SEQUENCE</scope>
</reference>
<proteinExistence type="predicted"/>